<dbReference type="SUPFAM" id="SSF89796">
    <property type="entry name" value="CoA-transferase family III (CaiB/BaiF)"/>
    <property type="match status" value="1"/>
</dbReference>
<dbReference type="PANTHER" id="PTHR48207">
    <property type="entry name" value="SUCCINATE--HYDROXYMETHYLGLUTARATE COA-TRANSFERASE"/>
    <property type="match status" value="1"/>
</dbReference>
<reference evidence="2 3" key="1">
    <citation type="submission" date="2018-08" db="EMBL/GenBank/DDBJ databases">
        <title>The multiple taxonomic identification of Sphingomonas gilva.</title>
        <authorList>
            <person name="Zhu D."/>
            <person name="Zheng S."/>
        </authorList>
    </citation>
    <scope>NUCLEOTIDE SEQUENCE [LARGE SCALE GENOMIC DNA]</scope>
    <source>
        <strain evidence="2 3">ZDH117</strain>
    </source>
</reference>
<accession>A0A396RKU4</accession>
<evidence type="ECO:0000256" key="1">
    <source>
        <dbReference type="ARBA" id="ARBA00022679"/>
    </source>
</evidence>
<name>A0A396RKU4_9SPHN</name>
<gene>
    <name evidence="2" type="ORF">D1610_14150</name>
</gene>
<dbReference type="OrthoDB" id="5720311at2"/>
<dbReference type="Proteomes" id="UP000266693">
    <property type="component" value="Unassembled WGS sequence"/>
</dbReference>
<organism evidence="2 3">
    <name type="scientific">Sphingomonas gilva</name>
    <dbReference type="NCBI Taxonomy" id="2305907"/>
    <lineage>
        <taxon>Bacteria</taxon>
        <taxon>Pseudomonadati</taxon>
        <taxon>Pseudomonadota</taxon>
        <taxon>Alphaproteobacteria</taxon>
        <taxon>Sphingomonadales</taxon>
        <taxon>Sphingomonadaceae</taxon>
        <taxon>Sphingomonas</taxon>
    </lineage>
</organism>
<keyword evidence="1 2" id="KW-0808">Transferase</keyword>
<dbReference type="PANTHER" id="PTHR48207:SF3">
    <property type="entry name" value="SUCCINATE--HYDROXYMETHYLGLUTARATE COA-TRANSFERASE"/>
    <property type="match status" value="1"/>
</dbReference>
<proteinExistence type="predicted"/>
<evidence type="ECO:0000313" key="2">
    <source>
        <dbReference type="EMBL" id="RHW16850.1"/>
    </source>
</evidence>
<dbReference type="AlphaFoldDB" id="A0A396RKU4"/>
<dbReference type="InterPro" id="IPR023606">
    <property type="entry name" value="CoA-Trfase_III_dom_1_sf"/>
</dbReference>
<dbReference type="InterPro" id="IPR003673">
    <property type="entry name" value="CoA-Trfase_fam_III"/>
</dbReference>
<evidence type="ECO:0000313" key="3">
    <source>
        <dbReference type="Proteomes" id="UP000266693"/>
    </source>
</evidence>
<sequence length="393" mass="42864">MKTLPLTGLRIVSFEQFGAAPYATMFLADLGAEVLKVESGEGDFARRTRPLTLGEGDSLYFQCFNFNKKSIVVDLKDPGDRAFFEALVVESHAVVNNLRGSLPAKLGLDYASLNAINPAIVCGHISAYGRDNSRADWPGYDFLMQAETGLMALTGEPGNPPTRIGVSMIDYMSGMMLSVGLLAAIRAAEQSGQGANVDVSLFDAAIHQLAYQGTWYLNDRTVTARAPRSAHPSTTPVQLFRTADGWVYVACMNEKFWHLLTDLIERTDLGQDPHFAALEGRLANRDALTEMLDRSFSAQTTAHWMKLLAGKLPIAPVYDLEEALENPFLLDESGMVRQIPHPLRPDMRAFANPIRVNGERLPQRPGPALGADTAAVKAATKAKAADDPARVRC</sequence>
<dbReference type="EMBL" id="QWLV01000007">
    <property type="protein sequence ID" value="RHW16850.1"/>
    <property type="molecule type" value="Genomic_DNA"/>
</dbReference>
<dbReference type="GO" id="GO:0008410">
    <property type="term" value="F:CoA-transferase activity"/>
    <property type="evidence" value="ECO:0007669"/>
    <property type="project" value="TreeGrafter"/>
</dbReference>
<comment type="caution">
    <text evidence="2">The sequence shown here is derived from an EMBL/GenBank/DDBJ whole genome shotgun (WGS) entry which is preliminary data.</text>
</comment>
<keyword evidence="3" id="KW-1185">Reference proteome</keyword>
<dbReference type="InterPro" id="IPR044855">
    <property type="entry name" value="CoA-Trfase_III_dom3_sf"/>
</dbReference>
<dbReference type="InterPro" id="IPR050483">
    <property type="entry name" value="CoA-transferase_III_domain"/>
</dbReference>
<protein>
    <submittedName>
        <fullName evidence="2">CoA transferase</fullName>
    </submittedName>
</protein>
<dbReference type="Pfam" id="PF02515">
    <property type="entry name" value="CoA_transf_3"/>
    <property type="match status" value="1"/>
</dbReference>
<dbReference type="RefSeq" id="WP_118864824.1">
    <property type="nucleotide sequence ID" value="NZ_QWLV01000007.1"/>
</dbReference>
<dbReference type="Gene3D" id="3.30.1540.10">
    <property type="entry name" value="formyl-coa transferase, domain 3"/>
    <property type="match status" value="1"/>
</dbReference>
<dbReference type="Gene3D" id="3.40.50.10540">
    <property type="entry name" value="Crotonobetainyl-coa:carnitine coa-transferase, domain 1"/>
    <property type="match status" value="1"/>
</dbReference>